<proteinExistence type="predicted"/>
<keyword evidence="2" id="KW-0802">TPR repeat</keyword>
<protein>
    <recommendedName>
        <fullName evidence="5">TPR_REGION domain-containing protein</fullName>
    </recommendedName>
</protein>
<dbReference type="Proteomes" id="UP000272942">
    <property type="component" value="Unassembled WGS sequence"/>
</dbReference>
<reference evidence="3 4" key="1">
    <citation type="submission" date="2018-11" db="EMBL/GenBank/DDBJ databases">
        <authorList>
            <consortium name="Pathogen Informatics"/>
        </authorList>
    </citation>
    <scope>NUCLEOTIDE SEQUENCE [LARGE SCALE GENOMIC DNA]</scope>
    <source>
        <strain evidence="3 4">Egypt</strain>
    </source>
</reference>
<keyword evidence="1" id="KW-0677">Repeat</keyword>
<dbReference type="InterPro" id="IPR011990">
    <property type="entry name" value="TPR-like_helical_dom_sf"/>
</dbReference>
<gene>
    <name evidence="3" type="ORF">ECPE_LOCUS18255</name>
</gene>
<keyword evidence="4" id="KW-1185">Reference proteome</keyword>
<dbReference type="OrthoDB" id="5829758at2759"/>
<organism evidence="3 4">
    <name type="scientific">Echinostoma caproni</name>
    <dbReference type="NCBI Taxonomy" id="27848"/>
    <lineage>
        <taxon>Eukaryota</taxon>
        <taxon>Metazoa</taxon>
        <taxon>Spiralia</taxon>
        <taxon>Lophotrochozoa</taxon>
        <taxon>Platyhelminthes</taxon>
        <taxon>Trematoda</taxon>
        <taxon>Digenea</taxon>
        <taxon>Plagiorchiida</taxon>
        <taxon>Echinostomata</taxon>
        <taxon>Echinostomatoidea</taxon>
        <taxon>Echinostomatidae</taxon>
        <taxon>Echinostoma</taxon>
    </lineage>
</organism>
<evidence type="ECO:0000256" key="2">
    <source>
        <dbReference type="ARBA" id="ARBA00022803"/>
    </source>
</evidence>
<dbReference type="Gene3D" id="1.25.40.10">
    <property type="entry name" value="Tetratricopeptide repeat domain"/>
    <property type="match status" value="1"/>
</dbReference>
<evidence type="ECO:0008006" key="5">
    <source>
        <dbReference type="Google" id="ProtNLM"/>
    </source>
</evidence>
<evidence type="ECO:0000256" key="1">
    <source>
        <dbReference type="ARBA" id="ARBA00022737"/>
    </source>
</evidence>
<dbReference type="PANTHER" id="PTHR11242">
    <property type="entry name" value="ARYL HYDROCARBON RECEPTOR INTERACTING PROTEIN RELATED"/>
    <property type="match status" value="1"/>
</dbReference>
<dbReference type="PANTHER" id="PTHR11242:SF0">
    <property type="entry name" value="TPR_REGION DOMAIN-CONTAINING PROTEIN"/>
    <property type="match status" value="1"/>
</dbReference>
<sequence length="143" mass="16848">MIRPFFIFHLHDIAQLIFAKKLKFIPTLREEGNQLYIKGDFQAAAVRYQEALNLLEQLSLREKPGDPEWVELDKQRVPFYVNLAQCQFKLKVNHPLQRSYFALDGHFPYFPKLSASLGVKRNRPSIYRLVHKFVTVVPLVFFV</sequence>
<accession>A0A3P8HNP6</accession>
<dbReference type="InterPro" id="IPR039663">
    <property type="entry name" value="AIP/AIPL1/TTC9"/>
</dbReference>
<name>A0A3P8HNP6_9TREM</name>
<evidence type="ECO:0000313" key="3">
    <source>
        <dbReference type="EMBL" id="VDP95951.1"/>
    </source>
</evidence>
<evidence type="ECO:0000313" key="4">
    <source>
        <dbReference type="Proteomes" id="UP000272942"/>
    </source>
</evidence>
<dbReference type="EMBL" id="UZAN01076318">
    <property type="protein sequence ID" value="VDP95951.1"/>
    <property type="molecule type" value="Genomic_DNA"/>
</dbReference>
<dbReference type="AlphaFoldDB" id="A0A3P8HNP6"/>
<dbReference type="SUPFAM" id="SSF48452">
    <property type="entry name" value="TPR-like"/>
    <property type="match status" value="1"/>
</dbReference>